<dbReference type="InterPro" id="IPR045518">
    <property type="entry name" value="2EXR"/>
</dbReference>
<evidence type="ECO:0000313" key="3">
    <source>
        <dbReference type="Proteomes" id="UP000039046"/>
    </source>
</evidence>
<proteinExistence type="predicted"/>
<feature type="domain" description="2EXR" evidence="1">
    <location>
        <begin position="4"/>
        <end position="85"/>
    </location>
</feature>
<dbReference type="Proteomes" id="UP000039046">
    <property type="component" value="Unassembled WGS sequence"/>
</dbReference>
<organism evidence="2 3">
    <name type="scientific">[Torrubiella] hemipterigena</name>
    <dbReference type="NCBI Taxonomy" id="1531966"/>
    <lineage>
        <taxon>Eukaryota</taxon>
        <taxon>Fungi</taxon>
        <taxon>Dikarya</taxon>
        <taxon>Ascomycota</taxon>
        <taxon>Pezizomycotina</taxon>
        <taxon>Sordariomycetes</taxon>
        <taxon>Hypocreomycetidae</taxon>
        <taxon>Hypocreales</taxon>
        <taxon>Clavicipitaceae</taxon>
        <taxon>Clavicipitaceae incertae sedis</taxon>
        <taxon>'Torrubiella' clade</taxon>
    </lineage>
</organism>
<evidence type="ECO:0000313" key="2">
    <source>
        <dbReference type="EMBL" id="CEJ90640.1"/>
    </source>
</evidence>
<dbReference type="PANTHER" id="PTHR35910:SF1">
    <property type="entry name" value="2EXR DOMAIN-CONTAINING PROTEIN"/>
    <property type="match status" value="1"/>
</dbReference>
<keyword evidence="3" id="KW-1185">Reference proteome</keyword>
<dbReference type="HOGENOM" id="CLU_071377_3_0_1"/>
<dbReference type="OrthoDB" id="3473305at2759"/>
<reference evidence="2 3" key="1">
    <citation type="journal article" date="2015" name="Genome Announc.">
        <title>Draft Genome Sequence and Gene Annotation of the Entomopathogenic Fungus Verticillium hemipterigenum.</title>
        <authorList>
            <person name="Horn F."/>
            <person name="Habel A."/>
            <person name="Scharf D.H."/>
            <person name="Dworschak J."/>
            <person name="Brakhage A.A."/>
            <person name="Guthke R."/>
            <person name="Hertweck C."/>
            <person name="Linde J."/>
        </authorList>
    </citation>
    <scope>NUCLEOTIDE SEQUENCE [LARGE SCALE GENOMIC DNA]</scope>
</reference>
<protein>
    <recommendedName>
        <fullName evidence="1">2EXR domain-containing protein</fullName>
    </recommendedName>
</protein>
<dbReference type="Pfam" id="PF20150">
    <property type="entry name" value="2EXR"/>
    <property type="match status" value="1"/>
</dbReference>
<dbReference type="AlphaFoldDB" id="A0A0A1TJ30"/>
<accession>A0A0A1TJ30</accession>
<name>A0A0A1TJ30_9HYPO</name>
<dbReference type="EMBL" id="CDHN01000003">
    <property type="protein sequence ID" value="CEJ90640.1"/>
    <property type="molecule type" value="Genomic_DNA"/>
</dbReference>
<gene>
    <name evidence="2" type="ORF">VHEMI06408</name>
</gene>
<evidence type="ECO:0000259" key="1">
    <source>
        <dbReference type="Pfam" id="PF20150"/>
    </source>
</evidence>
<sequence length="247" mass="29182">MTDFHLFNRLPAELRYRIWQLSPQSRDVVLVLRNGTWRSLTKSPAVLHACHEARRTLALSYIKAFHEPARDGRSYIWVDFNIDSIRIGQDLLKLLAETPHGRTIRHLMVECSYMDQFWVAGPRRTDIDSTHLFDFDCLKTLTIIYMEDKHYSKPDGCWRDDLTDMFAEYYYTCKPVLFEMRAIHPRLPDMGDVNRTNFVKISHDNRKSLWQSISPGTNGVSDSEDEDIEGRHRWFRWKHDGCNCAKR</sequence>
<dbReference type="PANTHER" id="PTHR35910">
    <property type="entry name" value="2EXR DOMAIN-CONTAINING PROTEIN"/>
    <property type="match status" value="1"/>
</dbReference>